<sequence>MTTNPPQFVESEVLESPDITKEGTSVTHLRFHLLDPEASRYHIEIVGSCDGLVHLEADQIILLWNLSTGESIEIPNRRSLGVPHLGILCGVEHDL</sequence>
<dbReference type="AlphaFoldDB" id="A0ABD3JI15"/>
<evidence type="ECO:0000313" key="2">
    <source>
        <dbReference type="Proteomes" id="UP001634007"/>
    </source>
</evidence>
<keyword evidence="2" id="KW-1185">Reference proteome</keyword>
<protein>
    <submittedName>
        <fullName evidence="1">Uncharacterized protein</fullName>
    </submittedName>
</protein>
<name>A0ABD3JI15_EUCGL</name>
<evidence type="ECO:0000313" key="1">
    <source>
        <dbReference type="EMBL" id="KAL3727130.1"/>
    </source>
</evidence>
<accession>A0ABD3JI15</accession>
<dbReference type="EMBL" id="JBJKBG010000008">
    <property type="protein sequence ID" value="KAL3727130.1"/>
    <property type="molecule type" value="Genomic_DNA"/>
</dbReference>
<gene>
    <name evidence="1" type="ORF">ACJRO7_031953</name>
</gene>
<organism evidence="1 2">
    <name type="scientific">Eucalyptus globulus</name>
    <name type="common">Tasmanian blue gum</name>
    <dbReference type="NCBI Taxonomy" id="34317"/>
    <lineage>
        <taxon>Eukaryota</taxon>
        <taxon>Viridiplantae</taxon>
        <taxon>Streptophyta</taxon>
        <taxon>Embryophyta</taxon>
        <taxon>Tracheophyta</taxon>
        <taxon>Spermatophyta</taxon>
        <taxon>Magnoliopsida</taxon>
        <taxon>eudicotyledons</taxon>
        <taxon>Gunneridae</taxon>
        <taxon>Pentapetalae</taxon>
        <taxon>rosids</taxon>
        <taxon>malvids</taxon>
        <taxon>Myrtales</taxon>
        <taxon>Myrtaceae</taxon>
        <taxon>Myrtoideae</taxon>
        <taxon>Eucalypteae</taxon>
        <taxon>Eucalyptus</taxon>
    </lineage>
</organism>
<proteinExistence type="predicted"/>
<comment type="caution">
    <text evidence="1">The sequence shown here is derived from an EMBL/GenBank/DDBJ whole genome shotgun (WGS) entry which is preliminary data.</text>
</comment>
<reference evidence="1 2" key="1">
    <citation type="submission" date="2024-11" db="EMBL/GenBank/DDBJ databases">
        <title>Chromosome-level genome assembly of Eucalyptus globulus Labill. provides insights into its genome evolution.</title>
        <authorList>
            <person name="Li X."/>
        </authorList>
    </citation>
    <scope>NUCLEOTIDE SEQUENCE [LARGE SCALE GENOMIC DNA]</scope>
    <source>
        <strain evidence="1">CL2024</strain>
        <tissue evidence="1">Fresh tender leaves</tissue>
    </source>
</reference>
<dbReference type="Proteomes" id="UP001634007">
    <property type="component" value="Unassembled WGS sequence"/>
</dbReference>